<comment type="caution">
    <text evidence="1">The sequence shown here is derived from an EMBL/GenBank/DDBJ whole genome shotgun (WGS) entry which is preliminary data.</text>
</comment>
<protein>
    <submittedName>
        <fullName evidence="1">Ribonuclease H-like domain-containing protein</fullName>
    </submittedName>
</protein>
<feature type="non-terminal residue" evidence="1">
    <location>
        <position position="165"/>
    </location>
</feature>
<dbReference type="EMBL" id="BKCJ011277850">
    <property type="protein sequence ID" value="GFD14208.1"/>
    <property type="molecule type" value="Genomic_DNA"/>
</dbReference>
<dbReference type="AlphaFoldDB" id="A0A699TYR4"/>
<organism evidence="1">
    <name type="scientific">Tanacetum cinerariifolium</name>
    <name type="common">Dalmatian daisy</name>
    <name type="synonym">Chrysanthemum cinerariifolium</name>
    <dbReference type="NCBI Taxonomy" id="118510"/>
    <lineage>
        <taxon>Eukaryota</taxon>
        <taxon>Viridiplantae</taxon>
        <taxon>Streptophyta</taxon>
        <taxon>Embryophyta</taxon>
        <taxon>Tracheophyta</taxon>
        <taxon>Spermatophyta</taxon>
        <taxon>Magnoliopsida</taxon>
        <taxon>eudicotyledons</taxon>
        <taxon>Gunneridae</taxon>
        <taxon>Pentapetalae</taxon>
        <taxon>asterids</taxon>
        <taxon>campanulids</taxon>
        <taxon>Asterales</taxon>
        <taxon>Asteraceae</taxon>
        <taxon>Asteroideae</taxon>
        <taxon>Anthemideae</taxon>
        <taxon>Anthemidinae</taxon>
        <taxon>Tanacetum</taxon>
    </lineage>
</organism>
<name>A0A699TYR4_TANCI</name>
<sequence length="165" mass="19273">DWQFLHHSSANSWQWDLHSSGSRNTLHWQWELILSVGTFSWQWECLVHFIPNNQRRNVKFSKNKMFVTASNDSLNAKTLNVNSVCATCETYVLNDKHDMCVFNSVAKPLKKTVASESKQKPRNITRKLYEHLVEIVLFIVDSWCSKHMMGNLKLLINFVEKFLGT</sequence>
<accession>A0A699TYR4</accession>
<reference evidence="1" key="1">
    <citation type="journal article" date="2019" name="Sci. Rep.">
        <title>Draft genome of Tanacetum cinerariifolium, the natural source of mosquito coil.</title>
        <authorList>
            <person name="Yamashiro T."/>
            <person name="Shiraishi A."/>
            <person name="Satake H."/>
            <person name="Nakayama K."/>
        </authorList>
    </citation>
    <scope>NUCLEOTIDE SEQUENCE</scope>
</reference>
<gene>
    <name evidence="1" type="ORF">Tci_886177</name>
</gene>
<proteinExistence type="predicted"/>
<feature type="non-terminal residue" evidence="1">
    <location>
        <position position="1"/>
    </location>
</feature>
<evidence type="ECO:0000313" key="1">
    <source>
        <dbReference type="EMBL" id="GFD14208.1"/>
    </source>
</evidence>